<protein>
    <recommendedName>
        <fullName evidence="1">GGDEF domain-containing protein</fullName>
    </recommendedName>
</protein>
<name>A0A645HI07_9ZZZZ</name>
<evidence type="ECO:0000313" key="2">
    <source>
        <dbReference type="EMBL" id="MPN38661.1"/>
    </source>
</evidence>
<dbReference type="AlphaFoldDB" id="A0A645HI07"/>
<feature type="domain" description="GGDEF" evidence="1">
    <location>
        <begin position="1"/>
        <end position="64"/>
    </location>
</feature>
<organism evidence="2">
    <name type="scientific">bioreactor metagenome</name>
    <dbReference type="NCBI Taxonomy" id="1076179"/>
    <lineage>
        <taxon>unclassified sequences</taxon>
        <taxon>metagenomes</taxon>
        <taxon>ecological metagenomes</taxon>
    </lineage>
</organism>
<accession>A0A645HI07</accession>
<dbReference type="InterPro" id="IPR000160">
    <property type="entry name" value="GGDEF_dom"/>
</dbReference>
<dbReference type="InterPro" id="IPR043128">
    <property type="entry name" value="Rev_trsase/Diguanyl_cyclase"/>
</dbReference>
<dbReference type="EMBL" id="VSSQ01094031">
    <property type="protein sequence ID" value="MPN38661.1"/>
    <property type="molecule type" value="Genomic_DNA"/>
</dbReference>
<dbReference type="PROSITE" id="PS50887">
    <property type="entry name" value="GGDEF"/>
    <property type="match status" value="1"/>
</dbReference>
<evidence type="ECO:0000259" key="1">
    <source>
        <dbReference type="PROSITE" id="PS50887"/>
    </source>
</evidence>
<dbReference type="Pfam" id="PF00990">
    <property type="entry name" value="GGDEF"/>
    <property type="match status" value="1"/>
</dbReference>
<dbReference type="SUPFAM" id="SSF55073">
    <property type="entry name" value="Nucleotide cyclase"/>
    <property type="match status" value="1"/>
</dbReference>
<reference evidence="2" key="1">
    <citation type="submission" date="2019-08" db="EMBL/GenBank/DDBJ databases">
        <authorList>
            <person name="Kucharzyk K."/>
            <person name="Murdoch R.W."/>
            <person name="Higgins S."/>
            <person name="Loffler F."/>
        </authorList>
    </citation>
    <scope>NUCLEOTIDE SEQUENCE</scope>
</reference>
<gene>
    <name evidence="2" type="ORF">SDC9_186185</name>
</gene>
<comment type="caution">
    <text evidence="2">The sequence shown here is derived from an EMBL/GenBank/DDBJ whole genome shotgun (WGS) entry which is preliminary data.</text>
</comment>
<sequence>MLLLDRVKKAVNAVMLEGGVTVSCSFGVVQMGPESDYAQMLSAADAMMYRAKQDGKGRVNFSDCADSGNYNSN</sequence>
<proteinExistence type="predicted"/>
<dbReference type="Gene3D" id="3.30.70.270">
    <property type="match status" value="1"/>
</dbReference>
<dbReference type="InterPro" id="IPR029787">
    <property type="entry name" value="Nucleotide_cyclase"/>
</dbReference>